<evidence type="ECO:0000256" key="5">
    <source>
        <dbReference type="ARBA" id="ARBA00022527"/>
    </source>
</evidence>
<dbReference type="GO" id="GO:0004674">
    <property type="term" value="F:protein serine/threonine kinase activity"/>
    <property type="evidence" value="ECO:0007669"/>
    <property type="project" value="UniProtKB-KW"/>
</dbReference>
<evidence type="ECO:0000256" key="10">
    <source>
        <dbReference type="ARBA" id="ARBA00023136"/>
    </source>
</evidence>
<dbReference type="Proteomes" id="UP001370490">
    <property type="component" value="Unassembled WGS sequence"/>
</dbReference>
<feature type="binding site" evidence="12">
    <location>
        <position position="162"/>
    </location>
    <ligand>
        <name>ATP</name>
        <dbReference type="ChEBI" id="CHEBI:30616"/>
    </ligand>
</feature>
<dbReference type="CDD" id="cd14066">
    <property type="entry name" value="STKc_IRAK"/>
    <property type="match status" value="1"/>
</dbReference>
<dbReference type="Gene3D" id="1.10.510.10">
    <property type="entry name" value="Transferase(Phosphotransferase) domain 1"/>
    <property type="match status" value="1"/>
</dbReference>
<evidence type="ECO:0000256" key="3">
    <source>
        <dbReference type="ARBA" id="ARBA00012513"/>
    </source>
</evidence>
<dbReference type="FunFam" id="3.30.200.20:FF:000228">
    <property type="entry name" value="Serine/threonine-protein kinase BIK1"/>
    <property type="match status" value="1"/>
</dbReference>
<name>A0AAN8V4G8_9MAGN</name>
<gene>
    <name evidence="16" type="ORF">RJ641_010811</name>
</gene>
<dbReference type="PROSITE" id="PS00108">
    <property type="entry name" value="PROTEIN_KINASE_ST"/>
    <property type="match status" value="1"/>
</dbReference>
<comment type="caution">
    <text evidence="16">The sequence shown here is derived from an EMBL/GenBank/DDBJ whole genome shotgun (WGS) entry which is preliminary data.</text>
</comment>
<dbReference type="InterPro" id="IPR008271">
    <property type="entry name" value="Ser/Thr_kinase_AS"/>
</dbReference>
<dbReference type="InterPro" id="IPR017441">
    <property type="entry name" value="Protein_kinase_ATP_BS"/>
</dbReference>
<feature type="region of interest" description="Disordered" evidence="14">
    <location>
        <begin position="404"/>
        <end position="455"/>
    </location>
</feature>
<feature type="compositionally biased region" description="Basic and acidic residues" evidence="14">
    <location>
        <begin position="404"/>
        <end position="419"/>
    </location>
</feature>
<evidence type="ECO:0000256" key="13">
    <source>
        <dbReference type="RuleBase" id="RU000304"/>
    </source>
</evidence>
<evidence type="ECO:0000259" key="15">
    <source>
        <dbReference type="PROSITE" id="PS50011"/>
    </source>
</evidence>
<dbReference type="InterPro" id="IPR001245">
    <property type="entry name" value="Ser-Thr/Tyr_kinase_cat_dom"/>
</dbReference>
<dbReference type="InterPro" id="IPR000719">
    <property type="entry name" value="Prot_kinase_dom"/>
</dbReference>
<reference evidence="16 17" key="1">
    <citation type="submission" date="2023-12" db="EMBL/GenBank/DDBJ databases">
        <title>A high-quality genome assembly for Dillenia turbinata (Dilleniales).</title>
        <authorList>
            <person name="Chanderbali A."/>
        </authorList>
    </citation>
    <scope>NUCLEOTIDE SEQUENCE [LARGE SCALE GENOMIC DNA]</scope>
    <source>
        <strain evidence="16">LSX21</strain>
        <tissue evidence="16">Leaf</tissue>
    </source>
</reference>
<dbReference type="GO" id="GO:0005886">
    <property type="term" value="C:plasma membrane"/>
    <property type="evidence" value="ECO:0007669"/>
    <property type="project" value="UniProtKB-SubCell"/>
</dbReference>
<dbReference type="Gene3D" id="3.30.200.20">
    <property type="entry name" value="Phosphorylase Kinase, domain 1"/>
    <property type="match status" value="1"/>
</dbReference>
<dbReference type="InterPro" id="IPR050823">
    <property type="entry name" value="Plant_Ser_Thr_Prot_Kinase"/>
</dbReference>
<evidence type="ECO:0000256" key="2">
    <source>
        <dbReference type="ARBA" id="ARBA00008684"/>
    </source>
</evidence>
<proteinExistence type="inferred from homology"/>
<evidence type="ECO:0000256" key="6">
    <source>
        <dbReference type="ARBA" id="ARBA00022679"/>
    </source>
</evidence>
<accession>A0AAN8V4G8</accession>
<comment type="function">
    <text evidence="11">May be involved in plant defense signaling.</text>
</comment>
<keyword evidence="7 12" id="KW-0547">Nucleotide-binding</keyword>
<dbReference type="GO" id="GO:0005524">
    <property type="term" value="F:ATP binding"/>
    <property type="evidence" value="ECO:0007669"/>
    <property type="project" value="UniProtKB-UniRule"/>
</dbReference>
<evidence type="ECO:0000313" key="17">
    <source>
        <dbReference type="Proteomes" id="UP001370490"/>
    </source>
</evidence>
<keyword evidence="9 12" id="KW-0067">ATP-binding</keyword>
<comment type="subcellular location">
    <subcellularLocation>
        <location evidence="1">Cell membrane</location>
    </subcellularLocation>
</comment>
<keyword evidence="8 16" id="KW-0418">Kinase</keyword>
<dbReference type="AlphaFoldDB" id="A0AAN8V4G8"/>
<evidence type="ECO:0000256" key="4">
    <source>
        <dbReference type="ARBA" id="ARBA00022475"/>
    </source>
</evidence>
<evidence type="ECO:0000256" key="12">
    <source>
        <dbReference type="PROSITE-ProRule" id="PRU10141"/>
    </source>
</evidence>
<dbReference type="SUPFAM" id="SSF56112">
    <property type="entry name" value="Protein kinase-like (PK-like)"/>
    <property type="match status" value="1"/>
</dbReference>
<evidence type="ECO:0000313" key="16">
    <source>
        <dbReference type="EMBL" id="KAK6922507.1"/>
    </source>
</evidence>
<keyword evidence="5 13" id="KW-0723">Serine/threonine-protein kinase</keyword>
<feature type="domain" description="Protein kinase" evidence="15">
    <location>
        <begin position="123"/>
        <end position="408"/>
    </location>
</feature>
<dbReference type="EC" id="2.7.11.1" evidence="3"/>
<keyword evidence="10" id="KW-0472">Membrane</keyword>
<dbReference type="PANTHER" id="PTHR45621">
    <property type="entry name" value="OS01G0588500 PROTEIN-RELATED"/>
    <property type="match status" value="1"/>
</dbReference>
<feature type="compositionally biased region" description="Basic residues" evidence="14">
    <location>
        <begin position="435"/>
        <end position="455"/>
    </location>
</feature>
<dbReference type="InterPro" id="IPR011009">
    <property type="entry name" value="Kinase-like_dom_sf"/>
</dbReference>
<feature type="region of interest" description="Disordered" evidence="14">
    <location>
        <begin position="45"/>
        <end position="88"/>
    </location>
</feature>
<feature type="compositionally biased region" description="Low complexity" evidence="14">
    <location>
        <begin position="74"/>
        <end position="88"/>
    </location>
</feature>
<evidence type="ECO:0000256" key="9">
    <source>
        <dbReference type="ARBA" id="ARBA00022840"/>
    </source>
</evidence>
<evidence type="ECO:0000256" key="7">
    <source>
        <dbReference type="ARBA" id="ARBA00022741"/>
    </source>
</evidence>
<dbReference type="PROSITE" id="PS00107">
    <property type="entry name" value="PROTEIN_KINASE_ATP"/>
    <property type="match status" value="1"/>
</dbReference>
<dbReference type="EMBL" id="JBAMMX010000018">
    <property type="protein sequence ID" value="KAK6922507.1"/>
    <property type="molecule type" value="Genomic_DNA"/>
</dbReference>
<evidence type="ECO:0000256" key="1">
    <source>
        <dbReference type="ARBA" id="ARBA00004236"/>
    </source>
</evidence>
<comment type="similarity">
    <text evidence="2">Belongs to the protein kinase superfamily. Ser/Thr protein kinase family.</text>
</comment>
<dbReference type="Pfam" id="PF07714">
    <property type="entry name" value="PK_Tyr_Ser-Thr"/>
    <property type="match status" value="1"/>
</dbReference>
<keyword evidence="17" id="KW-1185">Reference proteome</keyword>
<organism evidence="16 17">
    <name type="scientific">Dillenia turbinata</name>
    <dbReference type="NCBI Taxonomy" id="194707"/>
    <lineage>
        <taxon>Eukaryota</taxon>
        <taxon>Viridiplantae</taxon>
        <taxon>Streptophyta</taxon>
        <taxon>Embryophyta</taxon>
        <taxon>Tracheophyta</taxon>
        <taxon>Spermatophyta</taxon>
        <taxon>Magnoliopsida</taxon>
        <taxon>eudicotyledons</taxon>
        <taxon>Gunneridae</taxon>
        <taxon>Pentapetalae</taxon>
        <taxon>Dilleniales</taxon>
        <taxon>Dilleniaceae</taxon>
        <taxon>Dillenia</taxon>
    </lineage>
</organism>
<evidence type="ECO:0000256" key="11">
    <source>
        <dbReference type="ARBA" id="ARBA00054261"/>
    </source>
</evidence>
<keyword evidence="6" id="KW-0808">Transferase</keyword>
<evidence type="ECO:0000256" key="14">
    <source>
        <dbReference type="SAM" id="MobiDB-lite"/>
    </source>
</evidence>
<sequence>MAEFTGGGGLDMTRKRKVQVTKKVTLPYLTLPYLYTMGNCLVASPSEETCPSSPTTATKTTSSGLSKNLSDGKGFSATSSSGGNSRFSASRRLDEEFPSGKIFEVPNLKIFTFSDLKSATRNFRSDTLLGEGGFGRVFKGWVDEKTLAPSKVGAGMIVAIKKLNPESMQGFEEWQSEVNFLGRLSHPNLVKLLGYCWEDKELLLVYEYMQKGSLENHLFRRSSAVEPLSWDVRLKIAIGAARGLAFLHTSEKQVIYRDFKASNILLDSNFNAKISDFGLAKLGPSGGFSHVTTRIIGTYGYAAPEYVATGHLYVKSDVYGFGVVLLEMLTGLRALDTNRPSGQHNLVDWAKPLLSGKRKLKTIMDPRMEGQYSSKAALLAAQLTLKCLEPDPKSRPSMSEVMETLERIDAMKEKPKEPKNSSANSSLQRPGQQPTRHHSPLHPRHHGPKQGHKVK</sequence>
<feature type="compositionally biased region" description="Polar residues" evidence="14">
    <location>
        <begin position="420"/>
        <end position="434"/>
    </location>
</feature>
<protein>
    <recommendedName>
        <fullName evidence="3">non-specific serine/threonine protein kinase</fullName>
        <ecNumber evidence="3">2.7.11.1</ecNumber>
    </recommendedName>
</protein>
<dbReference type="FunFam" id="1.10.510.10:FF:000032">
    <property type="entry name" value="Serine/threonine-protein kinase PBS1"/>
    <property type="match status" value="1"/>
</dbReference>
<dbReference type="PROSITE" id="PS50011">
    <property type="entry name" value="PROTEIN_KINASE_DOM"/>
    <property type="match status" value="1"/>
</dbReference>
<keyword evidence="4" id="KW-1003">Cell membrane</keyword>
<evidence type="ECO:0000256" key="8">
    <source>
        <dbReference type="ARBA" id="ARBA00022777"/>
    </source>
</evidence>
<feature type="compositionally biased region" description="Low complexity" evidence="14">
    <location>
        <begin position="45"/>
        <end position="66"/>
    </location>
</feature>